<name>X1LD73_9ZZZZ</name>
<gene>
    <name evidence="1" type="ORF">S06H3_00232</name>
</gene>
<protein>
    <submittedName>
        <fullName evidence="1">Uncharacterized protein</fullName>
    </submittedName>
</protein>
<sequence>MPRTIGLDLEVALEENPTGRDSSNLEPRPAQALKQFLLGAILGGAVIGQFKAVFRAITAPFYPHNRGLVDFLPLFAQPALWDVEMPTPNAITFPSPKDVENAVALARANDQMLDVLKLEPTSKIGTLGFLFQATMVVGKLGKITLVGRGKAKPQDTVATLMPVG</sequence>
<dbReference type="EMBL" id="BARV01000034">
    <property type="protein sequence ID" value="GAH92078.1"/>
    <property type="molecule type" value="Genomic_DNA"/>
</dbReference>
<reference evidence="1" key="1">
    <citation type="journal article" date="2014" name="Front. Microbiol.">
        <title>High frequency of phylogenetically diverse reductive dehalogenase-homologous genes in deep subseafloor sedimentary metagenomes.</title>
        <authorList>
            <person name="Kawai M."/>
            <person name="Futagami T."/>
            <person name="Toyoda A."/>
            <person name="Takaki Y."/>
            <person name="Nishi S."/>
            <person name="Hori S."/>
            <person name="Arai W."/>
            <person name="Tsubouchi T."/>
            <person name="Morono Y."/>
            <person name="Uchiyama I."/>
            <person name="Ito T."/>
            <person name="Fujiyama A."/>
            <person name="Inagaki F."/>
            <person name="Takami H."/>
        </authorList>
    </citation>
    <scope>NUCLEOTIDE SEQUENCE</scope>
    <source>
        <strain evidence="1">Expedition CK06-06</strain>
    </source>
</reference>
<organism evidence="1">
    <name type="scientific">marine sediment metagenome</name>
    <dbReference type="NCBI Taxonomy" id="412755"/>
    <lineage>
        <taxon>unclassified sequences</taxon>
        <taxon>metagenomes</taxon>
        <taxon>ecological metagenomes</taxon>
    </lineage>
</organism>
<proteinExistence type="predicted"/>
<comment type="caution">
    <text evidence="1">The sequence shown here is derived from an EMBL/GenBank/DDBJ whole genome shotgun (WGS) entry which is preliminary data.</text>
</comment>
<evidence type="ECO:0000313" key="1">
    <source>
        <dbReference type="EMBL" id="GAH92078.1"/>
    </source>
</evidence>
<dbReference type="AlphaFoldDB" id="X1LD73"/>
<accession>X1LD73</accession>